<dbReference type="InterPro" id="IPR023842">
    <property type="entry name" value="Bacillithiol_biosynth_BshB1"/>
</dbReference>
<organism evidence="1 2">
    <name type="scientific">Hymenobacter volaticus</name>
    <dbReference type="NCBI Taxonomy" id="2932254"/>
    <lineage>
        <taxon>Bacteria</taxon>
        <taxon>Pseudomonadati</taxon>
        <taxon>Bacteroidota</taxon>
        <taxon>Cytophagia</taxon>
        <taxon>Cytophagales</taxon>
        <taxon>Hymenobacteraceae</taxon>
        <taxon>Hymenobacter</taxon>
    </lineage>
</organism>
<dbReference type="PANTHER" id="PTHR12993">
    <property type="entry name" value="N-ACETYLGLUCOSAMINYL-PHOSPHATIDYLINOSITOL DE-N-ACETYLASE-RELATED"/>
    <property type="match status" value="1"/>
</dbReference>
<gene>
    <name evidence="1" type="primary">bshB1</name>
    <name evidence="1" type="ORF">MUN86_29075</name>
</gene>
<dbReference type="PANTHER" id="PTHR12993:SF30">
    <property type="entry name" value="N-ACETYL-ALPHA-D-GLUCOSAMINYL L-MALATE DEACETYLASE 1"/>
    <property type="match status" value="1"/>
</dbReference>
<dbReference type="SUPFAM" id="SSF102588">
    <property type="entry name" value="LmbE-like"/>
    <property type="match status" value="1"/>
</dbReference>
<dbReference type="InterPro" id="IPR003737">
    <property type="entry name" value="GlcNAc_PI_deacetylase-related"/>
</dbReference>
<name>A0ABY4GFP8_9BACT</name>
<accession>A0ABY4GFP8</accession>
<dbReference type="EMBL" id="CP095067">
    <property type="protein sequence ID" value="UOQ69677.1"/>
    <property type="molecule type" value="Genomic_DNA"/>
</dbReference>
<protein>
    <submittedName>
        <fullName evidence="1">Bacillithiol biosynthesis deacetylase BshB1</fullName>
    </submittedName>
</protein>
<dbReference type="NCBIfam" id="TIGR04001">
    <property type="entry name" value="thiol_BshB1"/>
    <property type="match status" value="1"/>
</dbReference>
<dbReference type="Gene3D" id="3.40.50.10320">
    <property type="entry name" value="LmbE-like"/>
    <property type="match status" value="1"/>
</dbReference>
<keyword evidence="2" id="KW-1185">Reference proteome</keyword>
<geneLocation type="plasmid" evidence="1 2">
    <name>unnamed6</name>
</geneLocation>
<evidence type="ECO:0000313" key="1">
    <source>
        <dbReference type="EMBL" id="UOQ69677.1"/>
    </source>
</evidence>
<sequence>MAEALKLDLLMLAAHPDDAELGCAGTLLRYSTAGRRVGVVDLTRGELGTRGSAELRDQEAAEAARILKLHVRENLRMRDGFFRNDEDHQRRIIEVIRRFQPELILTNPNIDRHPDHGRAADLVHDAAFLAGLPKVQTEWAGKPQAPWRPRLLLQAIHHSYVRPYIVVDISAFWEQKLAALTAFRSQFYHPAYTTDEASTYISNPDFLRVLEARNQELGSYIGARFAEGYTSRRPVGLDDLFLLR</sequence>
<dbReference type="Proteomes" id="UP000830401">
    <property type="component" value="Plasmid unnamed6"/>
</dbReference>
<keyword evidence="1" id="KW-0614">Plasmid</keyword>
<reference evidence="1" key="1">
    <citation type="submission" date="2022-04" db="EMBL/GenBank/DDBJ databases">
        <title>Hymenobacter sp. isolated from the air.</title>
        <authorList>
            <person name="Won M."/>
            <person name="Lee C.-M."/>
            <person name="Woen H.-Y."/>
            <person name="Kwon S.-W."/>
        </authorList>
    </citation>
    <scope>NUCLEOTIDE SEQUENCE</scope>
    <source>
        <strain evidence="1">5420S-77</strain>
        <plasmid evidence="1">unnamed6</plasmid>
    </source>
</reference>
<evidence type="ECO:0000313" key="2">
    <source>
        <dbReference type="Proteomes" id="UP000830401"/>
    </source>
</evidence>
<dbReference type="RefSeq" id="WP_245127527.1">
    <property type="nucleotide sequence ID" value="NZ_CP095067.1"/>
</dbReference>
<dbReference type="InterPro" id="IPR024078">
    <property type="entry name" value="LmbE-like_dom_sf"/>
</dbReference>
<proteinExistence type="predicted"/>
<dbReference type="Pfam" id="PF02585">
    <property type="entry name" value="PIG-L"/>
    <property type="match status" value="1"/>
</dbReference>